<dbReference type="EMBL" id="UYJE01001897">
    <property type="protein sequence ID" value="VDI06118.1"/>
    <property type="molecule type" value="Genomic_DNA"/>
</dbReference>
<gene>
    <name evidence="2" type="ORF">MGAL_10B089719</name>
</gene>
<evidence type="ECO:0000313" key="2">
    <source>
        <dbReference type="EMBL" id="VDI06118.1"/>
    </source>
</evidence>
<evidence type="ECO:0000313" key="3">
    <source>
        <dbReference type="Proteomes" id="UP000596742"/>
    </source>
</evidence>
<dbReference type="PRINTS" id="PR00178">
    <property type="entry name" value="FATTYACIDBP"/>
</dbReference>
<dbReference type="AlphaFoldDB" id="A0A8B6CJ55"/>
<dbReference type="Proteomes" id="UP000596742">
    <property type="component" value="Unassembled WGS sequence"/>
</dbReference>
<dbReference type="Gene3D" id="2.40.128.20">
    <property type="match status" value="1"/>
</dbReference>
<dbReference type="InterPro" id="IPR000463">
    <property type="entry name" value="Fatty_acid-bd"/>
</dbReference>
<dbReference type="PANTHER" id="PTHR11955">
    <property type="entry name" value="FATTY ACID BINDING PROTEIN"/>
    <property type="match status" value="1"/>
</dbReference>
<dbReference type="InterPro" id="IPR012674">
    <property type="entry name" value="Calycin"/>
</dbReference>
<reference evidence="2" key="1">
    <citation type="submission" date="2018-11" db="EMBL/GenBank/DDBJ databases">
        <authorList>
            <person name="Alioto T."/>
            <person name="Alioto T."/>
        </authorList>
    </citation>
    <scope>NUCLEOTIDE SEQUENCE</scope>
</reference>
<dbReference type="Pfam" id="PF14651">
    <property type="entry name" value="Lipocalin_7"/>
    <property type="match status" value="1"/>
</dbReference>
<name>A0A8B6CJ55_MYTGA</name>
<dbReference type="InterPro" id="IPR031259">
    <property type="entry name" value="ILBP"/>
</dbReference>
<dbReference type="GO" id="GO:0008289">
    <property type="term" value="F:lipid binding"/>
    <property type="evidence" value="ECO:0007669"/>
    <property type="project" value="UniProtKB-KW"/>
</dbReference>
<comment type="similarity">
    <text evidence="1">Belongs to the calycin superfamily. Fatty-acid binding protein (FABP) family.</text>
</comment>
<organism evidence="2 3">
    <name type="scientific">Mytilus galloprovincialis</name>
    <name type="common">Mediterranean mussel</name>
    <dbReference type="NCBI Taxonomy" id="29158"/>
    <lineage>
        <taxon>Eukaryota</taxon>
        <taxon>Metazoa</taxon>
        <taxon>Spiralia</taxon>
        <taxon>Lophotrochozoa</taxon>
        <taxon>Mollusca</taxon>
        <taxon>Bivalvia</taxon>
        <taxon>Autobranchia</taxon>
        <taxon>Pteriomorphia</taxon>
        <taxon>Mytilida</taxon>
        <taxon>Mytiloidea</taxon>
        <taxon>Mytilidae</taxon>
        <taxon>Mytilinae</taxon>
        <taxon>Mytilus</taxon>
    </lineage>
</organism>
<dbReference type="OrthoDB" id="412780at2759"/>
<sequence length="136" mass="14576">MAALNGKWKLSSGEKLQEYLDALGLQDEVKAKALKVLTPDNDITQEIKVSGNDVTIITTTPMGTTETKAAAGEESSQSAIDGSPLKVIYKLDGDKLIEEQKGSFESVNVRAIEGGQLIMKLTAGNGVTCTRKYDKI</sequence>
<proteinExistence type="inferred from homology"/>
<dbReference type="SUPFAM" id="SSF50814">
    <property type="entry name" value="Lipocalins"/>
    <property type="match status" value="1"/>
</dbReference>
<dbReference type="CDD" id="cd00742">
    <property type="entry name" value="FABP"/>
    <property type="match status" value="1"/>
</dbReference>
<accession>A0A8B6CJ55</accession>
<comment type="caution">
    <text evidence="2">The sequence shown here is derived from an EMBL/GenBank/DDBJ whole genome shotgun (WGS) entry which is preliminary data.</text>
</comment>
<evidence type="ECO:0000256" key="1">
    <source>
        <dbReference type="ARBA" id="ARBA00008390"/>
    </source>
</evidence>
<keyword evidence="3" id="KW-1185">Reference proteome</keyword>
<protein>
    <submittedName>
        <fullName evidence="2">Uncharacterized protein</fullName>
    </submittedName>
</protein>